<evidence type="ECO:0000259" key="14">
    <source>
        <dbReference type="PROSITE" id="PS50112"/>
    </source>
</evidence>
<dbReference type="SMART" id="SM00448">
    <property type="entry name" value="REC"/>
    <property type="match status" value="1"/>
</dbReference>
<dbReference type="InterPro" id="IPR003594">
    <property type="entry name" value="HATPase_dom"/>
</dbReference>
<dbReference type="Gene3D" id="3.30.450.20">
    <property type="entry name" value="PAS domain"/>
    <property type="match status" value="2"/>
</dbReference>
<dbReference type="Pfam" id="PF00512">
    <property type="entry name" value="HisKA"/>
    <property type="match status" value="1"/>
</dbReference>
<evidence type="ECO:0000256" key="9">
    <source>
        <dbReference type="ARBA" id="ARBA00023012"/>
    </source>
</evidence>
<dbReference type="InterPro" id="IPR036097">
    <property type="entry name" value="HisK_dim/P_sf"/>
</dbReference>
<evidence type="ECO:0000256" key="10">
    <source>
        <dbReference type="ARBA" id="ARBA00074306"/>
    </source>
</evidence>
<dbReference type="PROSITE" id="PS50113">
    <property type="entry name" value="PAC"/>
    <property type="match status" value="1"/>
</dbReference>
<reference evidence="16 17" key="1">
    <citation type="submission" date="2017-05" db="EMBL/GenBank/DDBJ databases">
        <title>Functional genome analysis of Paenibacillus pasadenensis strain R16: insights on endophytic life style and antifungal activity.</title>
        <authorList>
            <person name="Passera A."/>
            <person name="Marcolungo L."/>
            <person name="Casati P."/>
            <person name="Brasca M."/>
            <person name="Quaglino F."/>
            <person name="Delledonne M."/>
        </authorList>
    </citation>
    <scope>NUCLEOTIDE SEQUENCE [LARGE SCALE GENOMIC DNA]</scope>
    <source>
        <strain evidence="16 17">R16</strain>
    </source>
</reference>
<name>A0A2N5N573_9BACL</name>
<feature type="modified residue" description="4-aspartylphosphate" evidence="11">
    <location>
        <position position="556"/>
    </location>
</feature>
<dbReference type="InterPro" id="IPR035965">
    <property type="entry name" value="PAS-like_dom_sf"/>
</dbReference>
<dbReference type="Pfam" id="PF08448">
    <property type="entry name" value="PAS_4"/>
    <property type="match status" value="2"/>
</dbReference>
<comment type="caution">
    <text evidence="16">The sequence shown here is derived from an EMBL/GenBank/DDBJ whole genome shotgun (WGS) entry which is preliminary data.</text>
</comment>
<dbReference type="SMART" id="SM00091">
    <property type="entry name" value="PAS"/>
    <property type="match status" value="2"/>
</dbReference>
<proteinExistence type="inferred from homology"/>
<evidence type="ECO:0000259" key="15">
    <source>
        <dbReference type="PROSITE" id="PS50113"/>
    </source>
</evidence>
<dbReference type="CDD" id="cd00082">
    <property type="entry name" value="HisKA"/>
    <property type="match status" value="1"/>
</dbReference>
<evidence type="ECO:0000256" key="8">
    <source>
        <dbReference type="ARBA" id="ARBA00022840"/>
    </source>
</evidence>
<dbReference type="InterPro" id="IPR011006">
    <property type="entry name" value="CheY-like_superfamily"/>
</dbReference>
<keyword evidence="4 11" id="KW-0597">Phosphoprotein</keyword>
<comment type="similarity">
    <text evidence="2">In the N-terminal section; belongs to the phytochrome family.</text>
</comment>
<dbReference type="PROSITE" id="PS50110">
    <property type="entry name" value="RESPONSE_REGULATORY"/>
    <property type="match status" value="1"/>
</dbReference>
<evidence type="ECO:0000256" key="11">
    <source>
        <dbReference type="PROSITE-ProRule" id="PRU00169"/>
    </source>
</evidence>
<keyword evidence="5" id="KW-0808">Transferase</keyword>
<dbReference type="AlphaFoldDB" id="A0A2N5N573"/>
<evidence type="ECO:0000256" key="1">
    <source>
        <dbReference type="ARBA" id="ARBA00000085"/>
    </source>
</evidence>
<evidence type="ECO:0000256" key="7">
    <source>
        <dbReference type="ARBA" id="ARBA00022777"/>
    </source>
</evidence>
<dbReference type="SMART" id="SM00387">
    <property type="entry name" value="HATPase_c"/>
    <property type="match status" value="1"/>
</dbReference>
<dbReference type="PRINTS" id="PR00344">
    <property type="entry name" value="BCTRLSENSOR"/>
</dbReference>
<dbReference type="SUPFAM" id="SSF47384">
    <property type="entry name" value="Homodimeric domain of signal transducing histidine kinase"/>
    <property type="match status" value="1"/>
</dbReference>
<dbReference type="NCBIfam" id="TIGR00229">
    <property type="entry name" value="sensory_box"/>
    <property type="match status" value="2"/>
</dbReference>
<dbReference type="CDD" id="cd16922">
    <property type="entry name" value="HATPase_EvgS-ArcB-TorS-like"/>
    <property type="match status" value="1"/>
</dbReference>
<feature type="domain" description="PAS" evidence="14">
    <location>
        <begin position="125"/>
        <end position="183"/>
    </location>
</feature>
<feature type="domain" description="Histidine kinase" evidence="12">
    <location>
        <begin position="260"/>
        <end position="482"/>
    </location>
</feature>
<dbReference type="PROSITE" id="PS50112">
    <property type="entry name" value="PAS"/>
    <property type="match status" value="1"/>
</dbReference>
<sequence length="632" mass="69830">MLASVISLSPVPLLLFDSGLSIMTVNPAFLRTFACTEQELTGLGADALARLCFPADSLCRAELARIRQLEPIDCEEEMTLQSGERRMFRIIGYALDGEEGAGGGYLLSLEDVSERKRFELQLQESVERYTSLKKYNHDAVISLDLQGRVINYNQEAGRLLGMPVEELAGKDFSPYLLVEEIGPILRQASQDTEAERQLSGMRHRSGRVTEILASIAPIIINGTIKGYYLIAKDMSEQKKLLIEKEAAEATNRAKNEFLTMMSHEIRNPMNGILGLTRMVLDTPLEEEARRYIELIRKSSHALLHIVNDTLDYTRLESAGAEAAEERPFRLAELLDEIVAIQMPIVVQKGLKLETAISADVPAELLGDREKLGKVLLNLIGNAVKFTDRGQIRAVFSAGGEDRGSRLIECEVSDTGIGITETEQQQLFHPFRRIGTYMTRAEEGSGLGLAISRRLVELMGGTIEVESEPGQGSRFRFRFAAKAARDQPPHALPDAAMAAPEPDGPLRVLVAEDNEINQLVIRKMLEKSGHSVRVVANGAEVLEALQEPEPYDLLLLDILMPVLGGFETMDEIRAMGLARPPYVVAVTANALRGDREACLAAGMDDYLSKPIRRDKLEEAIDAYRSSSKALQRG</sequence>
<evidence type="ECO:0000256" key="6">
    <source>
        <dbReference type="ARBA" id="ARBA00022741"/>
    </source>
</evidence>
<evidence type="ECO:0000256" key="5">
    <source>
        <dbReference type="ARBA" id="ARBA00022679"/>
    </source>
</evidence>
<evidence type="ECO:0000313" key="17">
    <source>
        <dbReference type="Proteomes" id="UP000234789"/>
    </source>
</evidence>
<keyword evidence="7 16" id="KW-0418">Kinase</keyword>
<feature type="domain" description="PAC" evidence="15">
    <location>
        <begin position="72"/>
        <end position="124"/>
    </location>
</feature>
<dbReference type="EMBL" id="NFEZ01000004">
    <property type="protein sequence ID" value="PLT45498.1"/>
    <property type="molecule type" value="Genomic_DNA"/>
</dbReference>
<dbReference type="InterPro" id="IPR000700">
    <property type="entry name" value="PAS-assoc_C"/>
</dbReference>
<dbReference type="SUPFAM" id="SSF55874">
    <property type="entry name" value="ATPase domain of HSP90 chaperone/DNA topoisomerase II/histidine kinase"/>
    <property type="match status" value="1"/>
</dbReference>
<dbReference type="Proteomes" id="UP000234789">
    <property type="component" value="Unassembled WGS sequence"/>
</dbReference>
<dbReference type="Gene3D" id="3.40.50.2300">
    <property type="match status" value="1"/>
</dbReference>
<dbReference type="Pfam" id="PF02518">
    <property type="entry name" value="HATPase_c"/>
    <property type="match status" value="1"/>
</dbReference>
<dbReference type="InterPro" id="IPR036890">
    <property type="entry name" value="HATPase_C_sf"/>
</dbReference>
<dbReference type="Gene3D" id="3.30.565.10">
    <property type="entry name" value="Histidine kinase-like ATPase, C-terminal domain"/>
    <property type="match status" value="1"/>
</dbReference>
<accession>A0A2N5N573</accession>
<keyword evidence="17" id="KW-1185">Reference proteome</keyword>
<dbReference type="GO" id="GO:0005524">
    <property type="term" value="F:ATP binding"/>
    <property type="evidence" value="ECO:0007669"/>
    <property type="project" value="UniProtKB-KW"/>
</dbReference>
<dbReference type="InterPro" id="IPR001789">
    <property type="entry name" value="Sig_transdc_resp-reg_receiver"/>
</dbReference>
<dbReference type="InterPro" id="IPR000014">
    <property type="entry name" value="PAS"/>
</dbReference>
<dbReference type="PANTHER" id="PTHR43047">
    <property type="entry name" value="TWO-COMPONENT HISTIDINE PROTEIN KINASE"/>
    <property type="match status" value="1"/>
</dbReference>
<dbReference type="PROSITE" id="PS50109">
    <property type="entry name" value="HIS_KIN"/>
    <property type="match status" value="1"/>
</dbReference>
<evidence type="ECO:0000313" key="16">
    <source>
        <dbReference type="EMBL" id="PLT45498.1"/>
    </source>
</evidence>
<dbReference type="PANTHER" id="PTHR43047:SF64">
    <property type="entry name" value="HISTIDINE KINASE CONTAINING CHEY-HOMOLOGOUS RECEIVER DOMAIN AND PAS DOMAIN-RELATED"/>
    <property type="match status" value="1"/>
</dbReference>
<evidence type="ECO:0000259" key="13">
    <source>
        <dbReference type="PROSITE" id="PS50110"/>
    </source>
</evidence>
<organism evidence="16 17">
    <name type="scientific">Paenibacillus pasadenensis</name>
    <dbReference type="NCBI Taxonomy" id="217090"/>
    <lineage>
        <taxon>Bacteria</taxon>
        <taxon>Bacillati</taxon>
        <taxon>Bacillota</taxon>
        <taxon>Bacilli</taxon>
        <taxon>Bacillales</taxon>
        <taxon>Paenibacillaceae</taxon>
        <taxon>Paenibacillus</taxon>
    </lineage>
</organism>
<evidence type="ECO:0000256" key="4">
    <source>
        <dbReference type="ARBA" id="ARBA00022553"/>
    </source>
</evidence>
<feature type="domain" description="Response regulatory" evidence="13">
    <location>
        <begin position="506"/>
        <end position="623"/>
    </location>
</feature>
<dbReference type="CDD" id="cd17546">
    <property type="entry name" value="REC_hyHK_CKI1_RcsC-like"/>
    <property type="match status" value="1"/>
</dbReference>
<dbReference type="SUPFAM" id="SSF52172">
    <property type="entry name" value="CheY-like"/>
    <property type="match status" value="1"/>
</dbReference>
<dbReference type="InterPro" id="IPR004358">
    <property type="entry name" value="Sig_transdc_His_kin-like_C"/>
</dbReference>
<dbReference type="FunFam" id="3.30.565.10:FF:000010">
    <property type="entry name" value="Sensor histidine kinase RcsC"/>
    <property type="match status" value="1"/>
</dbReference>
<evidence type="ECO:0000256" key="2">
    <source>
        <dbReference type="ARBA" id="ARBA00006402"/>
    </source>
</evidence>
<dbReference type="SMART" id="SM00388">
    <property type="entry name" value="HisKA"/>
    <property type="match status" value="1"/>
</dbReference>
<keyword evidence="6" id="KW-0547">Nucleotide-binding</keyword>
<gene>
    <name evidence="16" type="ORF">B8V81_3929</name>
</gene>
<dbReference type="Pfam" id="PF00072">
    <property type="entry name" value="Response_reg"/>
    <property type="match status" value="1"/>
</dbReference>
<dbReference type="EC" id="2.7.13.3" evidence="3"/>
<dbReference type="GO" id="GO:0000155">
    <property type="term" value="F:phosphorelay sensor kinase activity"/>
    <property type="evidence" value="ECO:0007669"/>
    <property type="project" value="InterPro"/>
</dbReference>
<keyword evidence="8" id="KW-0067">ATP-binding</keyword>
<comment type="catalytic activity">
    <reaction evidence="1">
        <text>ATP + protein L-histidine = ADP + protein N-phospho-L-histidine.</text>
        <dbReference type="EC" id="2.7.13.3"/>
    </reaction>
</comment>
<protein>
    <recommendedName>
        <fullName evidence="10">Circadian input-output histidine kinase CikA</fullName>
        <ecNumber evidence="3">2.7.13.3</ecNumber>
    </recommendedName>
</protein>
<dbReference type="SUPFAM" id="SSF55785">
    <property type="entry name" value="PYP-like sensor domain (PAS domain)"/>
    <property type="match status" value="2"/>
</dbReference>
<keyword evidence="9" id="KW-0902">Two-component regulatory system</keyword>
<dbReference type="CDD" id="cd00130">
    <property type="entry name" value="PAS"/>
    <property type="match status" value="2"/>
</dbReference>
<dbReference type="InterPro" id="IPR003661">
    <property type="entry name" value="HisK_dim/P_dom"/>
</dbReference>
<evidence type="ECO:0000259" key="12">
    <source>
        <dbReference type="PROSITE" id="PS50109"/>
    </source>
</evidence>
<dbReference type="Gene3D" id="1.10.287.130">
    <property type="match status" value="1"/>
</dbReference>
<evidence type="ECO:0000256" key="3">
    <source>
        <dbReference type="ARBA" id="ARBA00012438"/>
    </source>
</evidence>
<dbReference type="InterPro" id="IPR005467">
    <property type="entry name" value="His_kinase_dom"/>
</dbReference>
<dbReference type="InterPro" id="IPR013656">
    <property type="entry name" value="PAS_4"/>
</dbReference>